<feature type="transmembrane region" description="Helical" evidence="1">
    <location>
        <begin position="6"/>
        <end position="25"/>
    </location>
</feature>
<dbReference type="Pfam" id="PF02325">
    <property type="entry name" value="CCB3_YggT"/>
    <property type="match status" value="1"/>
</dbReference>
<reference evidence="2 3" key="1">
    <citation type="submission" date="2019-06" db="EMBL/GenBank/DDBJ databases">
        <title>Aeromicrobium sp. nov., isolated from a maize field.</title>
        <authorList>
            <person name="Lin S.-Y."/>
            <person name="Tsai C.-F."/>
            <person name="Young C.-C."/>
        </authorList>
    </citation>
    <scope>NUCLEOTIDE SEQUENCE [LARGE SCALE GENOMIC DNA]</scope>
    <source>
        <strain evidence="2 3">CC-CFT486</strain>
    </source>
</reference>
<evidence type="ECO:0000256" key="1">
    <source>
        <dbReference type="SAM" id="Phobius"/>
    </source>
</evidence>
<keyword evidence="1" id="KW-1133">Transmembrane helix</keyword>
<gene>
    <name evidence="2" type="ORF">FHP06_00945</name>
</gene>
<organism evidence="2 3">
    <name type="scientific">Aeromicrobium terrae</name>
    <dbReference type="NCBI Taxonomy" id="2498846"/>
    <lineage>
        <taxon>Bacteria</taxon>
        <taxon>Bacillati</taxon>
        <taxon>Actinomycetota</taxon>
        <taxon>Actinomycetes</taxon>
        <taxon>Propionibacteriales</taxon>
        <taxon>Nocardioidaceae</taxon>
        <taxon>Aeromicrobium</taxon>
    </lineage>
</organism>
<protein>
    <submittedName>
        <fullName evidence="2">YggT family protein</fullName>
    </submittedName>
</protein>
<dbReference type="AlphaFoldDB" id="A0A5C8NNU4"/>
<dbReference type="RefSeq" id="WP_147682924.1">
    <property type="nucleotide sequence ID" value="NZ_VDUX01000001.1"/>
</dbReference>
<feature type="transmembrane region" description="Helical" evidence="1">
    <location>
        <begin position="70"/>
        <end position="91"/>
    </location>
</feature>
<sequence length="96" mass="10525">MATVGSIILFVLWVAIVLLLARFVLEWVQLLARSWRPSGPVAALCEAIYTATDPPLRAVRGIIPPIRLGGAALDLSPMILLIGIYIVQIIVERTMF</sequence>
<dbReference type="InterPro" id="IPR003425">
    <property type="entry name" value="CCB3/YggT"/>
</dbReference>
<evidence type="ECO:0000313" key="3">
    <source>
        <dbReference type="Proteomes" id="UP000321571"/>
    </source>
</evidence>
<name>A0A5C8NNU4_9ACTN</name>
<dbReference type="GO" id="GO:0016020">
    <property type="term" value="C:membrane"/>
    <property type="evidence" value="ECO:0007669"/>
    <property type="project" value="InterPro"/>
</dbReference>
<keyword evidence="3" id="KW-1185">Reference proteome</keyword>
<comment type="caution">
    <text evidence="2">The sequence shown here is derived from an EMBL/GenBank/DDBJ whole genome shotgun (WGS) entry which is preliminary data.</text>
</comment>
<keyword evidence="1" id="KW-0472">Membrane</keyword>
<proteinExistence type="predicted"/>
<dbReference type="EMBL" id="VDUX01000001">
    <property type="protein sequence ID" value="TXL62846.1"/>
    <property type="molecule type" value="Genomic_DNA"/>
</dbReference>
<keyword evidence="1" id="KW-0812">Transmembrane</keyword>
<dbReference type="Proteomes" id="UP000321571">
    <property type="component" value="Unassembled WGS sequence"/>
</dbReference>
<evidence type="ECO:0000313" key="2">
    <source>
        <dbReference type="EMBL" id="TXL62846.1"/>
    </source>
</evidence>
<dbReference type="OrthoDB" id="3216131at2"/>
<accession>A0A5C8NNU4</accession>